<evidence type="ECO:0000256" key="7">
    <source>
        <dbReference type="SAM" id="Phobius"/>
    </source>
</evidence>
<protein>
    <submittedName>
        <fullName evidence="8">Uncharacterized protein</fullName>
    </submittedName>
</protein>
<dbReference type="GO" id="GO:0016020">
    <property type="term" value="C:membrane"/>
    <property type="evidence" value="ECO:0007669"/>
    <property type="project" value="UniProtKB-SubCell"/>
</dbReference>
<dbReference type="Pfam" id="PF03348">
    <property type="entry name" value="Serinc"/>
    <property type="match status" value="1"/>
</dbReference>
<keyword evidence="9" id="KW-1185">Reference proteome</keyword>
<dbReference type="GeneID" id="14883109"/>
<evidence type="ECO:0000256" key="6">
    <source>
        <dbReference type="SAM" id="MobiDB-lite"/>
    </source>
</evidence>
<evidence type="ECO:0000313" key="8">
    <source>
        <dbReference type="EMBL" id="ELP84127.1"/>
    </source>
</evidence>
<dbReference type="VEuPathDB" id="AmoebaDB:EIN_139440"/>
<dbReference type="EMBL" id="KB207160">
    <property type="protein sequence ID" value="ELP84127.1"/>
    <property type="molecule type" value="Genomic_DNA"/>
</dbReference>
<accession>A0A0A1TZR3</accession>
<gene>
    <name evidence="8" type="ORF">EIN_139440</name>
</gene>
<dbReference type="AlphaFoldDB" id="A0A0A1TZR3"/>
<evidence type="ECO:0000313" key="9">
    <source>
        <dbReference type="Proteomes" id="UP000014680"/>
    </source>
</evidence>
<dbReference type="Proteomes" id="UP000014680">
    <property type="component" value="Unassembled WGS sequence"/>
</dbReference>
<evidence type="ECO:0000256" key="2">
    <source>
        <dbReference type="ARBA" id="ARBA00006665"/>
    </source>
</evidence>
<comment type="subcellular location">
    <subcellularLocation>
        <location evidence="1">Membrane</location>
        <topology evidence="1">Multi-pass membrane protein</topology>
    </subcellularLocation>
</comment>
<evidence type="ECO:0000256" key="4">
    <source>
        <dbReference type="ARBA" id="ARBA00022989"/>
    </source>
</evidence>
<dbReference type="KEGG" id="eiv:EIN_139440"/>
<organism evidence="8 9">
    <name type="scientific">Entamoeba invadens IP1</name>
    <dbReference type="NCBI Taxonomy" id="370355"/>
    <lineage>
        <taxon>Eukaryota</taxon>
        <taxon>Amoebozoa</taxon>
        <taxon>Evosea</taxon>
        <taxon>Archamoebae</taxon>
        <taxon>Mastigamoebida</taxon>
        <taxon>Entamoebidae</taxon>
        <taxon>Entamoeba</taxon>
    </lineage>
</organism>
<feature type="compositionally biased region" description="Basic and acidic residues" evidence="6">
    <location>
        <begin position="42"/>
        <end position="93"/>
    </location>
</feature>
<keyword evidence="5 7" id="KW-0472">Membrane</keyword>
<evidence type="ECO:0000256" key="1">
    <source>
        <dbReference type="ARBA" id="ARBA00004141"/>
    </source>
</evidence>
<name>A0A0A1TZR3_ENTIV</name>
<comment type="similarity">
    <text evidence="2">Belongs to the TDE1 family.</text>
</comment>
<evidence type="ECO:0000256" key="5">
    <source>
        <dbReference type="ARBA" id="ARBA00023136"/>
    </source>
</evidence>
<keyword evidence="4 7" id="KW-1133">Transmembrane helix</keyword>
<dbReference type="RefSeq" id="XP_004183473.1">
    <property type="nucleotide sequence ID" value="XM_004183425.1"/>
</dbReference>
<feature type="transmembrane region" description="Helical" evidence="7">
    <location>
        <begin position="107"/>
        <end position="131"/>
    </location>
</feature>
<feature type="transmembrane region" description="Helical" evidence="7">
    <location>
        <begin position="143"/>
        <end position="160"/>
    </location>
</feature>
<evidence type="ECO:0000256" key="3">
    <source>
        <dbReference type="ARBA" id="ARBA00022692"/>
    </source>
</evidence>
<proteinExistence type="inferred from homology"/>
<keyword evidence="3 7" id="KW-0812">Transmembrane</keyword>
<feature type="region of interest" description="Disordered" evidence="6">
    <location>
        <begin position="42"/>
        <end position="95"/>
    </location>
</feature>
<reference evidence="8 9" key="1">
    <citation type="submission" date="2012-10" db="EMBL/GenBank/DDBJ databases">
        <authorList>
            <person name="Zafar N."/>
            <person name="Inman J."/>
            <person name="Hall N."/>
            <person name="Lorenzi H."/>
            <person name="Caler E."/>
        </authorList>
    </citation>
    <scope>NUCLEOTIDE SEQUENCE [LARGE SCALE GENOMIC DNA]</scope>
    <source>
        <strain evidence="8 9">IP1</strain>
    </source>
</reference>
<dbReference type="InterPro" id="IPR005016">
    <property type="entry name" value="TDE1/TMS"/>
</dbReference>
<sequence length="169" mass="20773">MTKNIGDVLFVIKNQGFYHKLIQIDKTIFTLFVELKNTFKSSEKRKREEEARRGSEKRKREEEARRGSEKRKREEEARRGSEKRKREEEARRGSEKRKRKMLNYKSFKFVFCLQSMFLNNPQKVFWLYYLFQFEIELTSNTPSLMFFYLVMYFLIINWLPSFDNILIIY</sequence>